<dbReference type="Proteomes" id="UP000681610">
    <property type="component" value="Unassembled WGS sequence"/>
</dbReference>
<evidence type="ECO:0000313" key="1">
    <source>
        <dbReference type="EMBL" id="MBO1882912.1"/>
    </source>
</evidence>
<protein>
    <submittedName>
        <fullName evidence="1">Uncharacterized protein</fullName>
    </submittedName>
</protein>
<dbReference type="EMBL" id="JAGDYP010000001">
    <property type="protein sequence ID" value="MBO1882912.1"/>
    <property type="molecule type" value="Genomic_DNA"/>
</dbReference>
<dbReference type="RefSeq" id="WP_208057404.1">
    <property type="nucleotide sequence ID" value="NZ_JAGDYP010000001.1"/>
</dbReference>
<gene>
    <name evidence="1" type="ORF">J4N46_00310</name>
</gene>
<accession>A0ABS3PUI1</accession>
<sequence length="294" mass="34248">MKLYILCFFIFFTATTLAQIKRITILKDEGLNYQEKRMVTGIGWDADDFKPDPKYPKLFGYKIGNTNISAAHAAVWGDILGLDLGTLSGDIRRNQRYKNGRDIRPLGPYGQETQRHAKLLLMKKEAELAKKHIDSIYSRSMADLAHYTYRTAKADPMYLLYYKRMLTPLANFPDNPQSYQDWGFKNPKAFANAKATGQIKSLEKKLYTIKTIYEKALKLDMPRGKRFLMYHKAMIGWKEFLTMLEICDKSNNILIEGNRKRQEAQRALDGLNKHYDDVQIMQEILREYKNKYGL</sequence>
<name>A0ABS3PUI1_9FLAO</name>
<keyword evidence="2" id="KW-1185">Reference proteome</keyword>
<proteinExistence type="predicted"/>
<comment type="caution">
    <text evidence="1">The sequence shown here is derived from an EMBL/GenBank/DDBJ whole genome shotgun (WGS) entry which is preliminary data.</text>
</comment>
<evidence type="ECO:0000313" key="2">
    <source>
        <dbReference type="Proteomes" id="UP000681610"/>
    </source>
</evidence>
<reference evidence="1 2" key="1">
    <citation type="submission" date="2021-03" db="EMBL/GenBank/DDBJ databases">
        <title>Isolation and description of Capnocytophaga bilenii sp. nov., a novel Capnocytophaga species, isolated from a gingivitis subject.</title>
        <authorList>
            <person name="Antezack A."/>
            <person name="Monnet-Corti V."/>
            <person name="La Scola B."/>
        </authorList>
    </citation>
    <scope>NUCLEOTIDE SEQUENCE [LARGE SCALE GENOMIC DNA]</scope>
    <source>
        <strain evidence="1 2">Marseille-Q4570</strain>
    </source>
</reference>
<organism evidence="1 2">
    <name type="scientific">Capnocytophaga bilenii</name>
    <dbReference type="NCBI Taxonomy" id="2819369"/>
    <lineage>
        <taxon>Bacteria</taxon>
        <taxon>Pseudomonadati</taxon>
        <taxon>Bacteroidota</taxon>
        <taxon>Flavobacteriia</taxon>
        <taxon>Flavobacteriales</taxon>
        <taxon>Flavobacteriaceae</taxon>
        <taxon>Capnocytophaga</taxon>
    </lineage>
</organism>